<sequence>MNLHIHLPTNLAHFDLLLEWYLLSTSDDRAVAGFIMNNYKWEIASDLSPQYDINFSSIRELKKKFWKDVFGKIDWIYFWSDNCEFLAPTQDEVKKAYEKFLEFNKIYPPHKARIFTLVTPYVWDKMLGRLEETLTYLNNIKSKTPLEVVVNDFWVLNLLNKKYTNLKPVIWRLIHKTLKNPLIDTYWYEAHPAGESIKNKTSGEIEILRENIVENQKEFYSSSELSNKYFQTFLDKFNIKNVWIDYLENREKLYDKDNYGDKNLDIYYPWAVVFTWRLCDTCGIKNPTKAMTATDDICPRWCRDYDIFYNIKTTGYYLTQRWNAGYRSQINLDYLNLSNIWEDYRLVFAPFISV</sequence>
<gene>
    <name evidence="1" type="ORF">ACD_49C00093G0009</name>
</gene>
<protein>
    <submittedName>
        <fullName evidence="1">Uncharacterized protein</fullName>
    </submittedName>
</protein>
<name>K2BAL4_9BACT</name>
<accession>K2BAL4</accession>
<reference evidence="1" key="1">
    <citation type="journal article" date="2012" name="Science">
        <title>Fermentation, hydrogen, and sulfur metabolism in multiple uncultivated bacterial phyla.</title>
        <authorList>
            <person name="Wrighton K.C."/>
            <person name="Thomas B.C."/>
            <person name="Sharon I."/>
            <person name="Miller C.S."/>
            <person name="Castelle C.J."/>
            <person name="VerBerkmoes N.C."/>
            <person name="Wilkins M.J."/>
            <person name="Hettich R.L."/>
            <person name="Lipton M.S."/>
            <person name="Williams K.H."/>
            <person name="Long P.E."/>
            <person name="Banfield J.F."/>
        </authorList>
    </citation>
    <scope>NUCLEOTIDE SEQUENCE [LARGE SCALE GENOMIC DNA]</scope>
</reference>
<comment type="caution">
    <text evidence="1">The sequence shown here is derived from an EMBL/GenBank/DDBJ whole genome shotgun (WGS) entry which is preliminary data.</text>
</comment>
<evidence type="ECO:0000313" key="1">
    <source>
        <dbReference type="EMBL" id="EKD65768.1"/>
    </source>
</evidence>
<organism evidence="1">
    <name type="scientific">uncultured bacterium</name>
    <name type="common">gcode 4</name>
    <dbReference type="NCBI Taxonomy" id="1234023"/>
    <lineage>
        <taxon>Bacteria</taxon>
        <taxon>environmental samples</taxon>
    </lineage>
</organism>
<dbReference type="EMBL" id="AMFJ01021679">
    <property type="protein sequence ID" value="EKD65768.1"/>
    <property type="molecule type" value="Genomic_DNA"/>
</dbReference>
<dbReference type="AlphaFoldDB" id="K2BAL4"/>
<proteinExistence type="predicted"/>